<dbReference type="InterPro" id="IPR052187">
    <property type="entry name" value="MFSD1"/>
</dbReference>
<organism evidence="21 22">
    <name type="scientific">Leucosporidium creatinivorum</name>
    <dbReference type="NCBI Taxonomy" id="106004"/>
    <lineage>
        <taxon>Eukaryota</taxon>
        <taxon>Fungi</taxon>
        <taxon>Dikarya</taxon>
        <taxon>Basidiomycota</taxon>
        <taxon>Pucciniomycotina</taxon>
        <taxon>Microbotryomycetes</taxon>
        <taxon>Leucosporidiales</taxon>
        <taxon>Leucosporidium</taxon>
    </lineage>
</organism>
<comment type="catalytic activity">
    <reaction evidence="13">
        <text>L-alanyl-L-lysine(out) = L-alanyl-L-lysine(in)</text>
        <dbReference type="Rhea" id="RHEA:79415"/>
        <dbReference type="ChEBI" id="CHEBI:192470"/>
    </reaction>
</comment>
<name>A0A1Y2F9T3_9BASI</name>
<evidence type="ECO:0000256" key="19">
    <source>
        <dbReference type="SAM" id="MobiDB-lite"/>
    </source>
</evidence>
<gene>
    <name evidence="21" type="ORF">BCR35DRAFT_304194</name>
</gene>
<dbReference type="GO" id="GO:0022857">
    <property type="term" value="F:transmembrane transporter activity"/>
    <property type="evidence" value="ECO:0007669"/>
    <property type="project" value="InterPro"/>
</dbReference>
<dbReference type="OrthoDB" id="2525538at2759"/>
<evidence type="ECO:0000256" key="1">
    <source>
        <dbReference type="ARBA" id="ARBA00004141"/>
    </source>
</evidence>
<comment type="catalytic activity">
    <reaction evidence="12">
        <text>L-histidyl-L-alpha-amino acid(out) = L-histidyl-L-alpha-amino acid(in)</text>
        <dbReference type="Rhea" id="RHEA:79379"/>
        <dbReference type="ChEBI" id="CHEBI:229964"/>
    </reaction>
</comment>
<accession>A0A1Y2F9T3</accession>
<feature type="transmembrane region" description="Helical" evidence="20">
    <location>
        <begin position="439"/>
        <end position="460"/>
    </location>
</feature>
<evidence type="ECO:0000256" key="17">
    <source>
        <dbReference type="ARBA" id="ARBA00045709"/>
    </source>
</evidence>
<feature type="transmembrane region" description="Helical" evidence="20">
    <location>
        <begin position="214"/>
        <end position="236"/>
    </location>
</feature>
<comment type="catalytic activity">
    <reaction evidence="8">
        <text>L-aspartyl-L-lysine(out) = L-aspartyl-L-lysine(in)</text>
        <dbReference type="Rhea" id="RHEA:79411"/>
        <dbReference type="ChEBI" id="CHEBI:229953"/>
    </reaction>
</comment>
<comment type="catalytic activity">
    <reaction evidence="9">
        <text>L-arginyl-L-alpha-amino acid(out) = L-arginyl-L-alpha-amino acid(in)</text>
        <dbReference type="Rhea" id="RHEA:79371"/>
        <dbReference type="ChEBI" id="CHEBI:84315"/>
    </reaction>
</comment>
<dbReference type="AlphaFoldDB" id="A0A1Y2F9T3"/>
<protein>
    <recommendedName>
        <fullName evidence="15">Lysosomal dipeptide transporter MFSD1</fullName>
    </recommendedName>
    <alternativeName>
        <fullName evidence="16">Major facilitator superfamily domain-containing protein 1</fullName>
    </alternativeName>
</protein>
<evidence type="ECO:0000256" key="13">
    <source>
        <dbReference type="ARBA" id="ARBA00044919"/>
    </source>
</evidence>
<evidence type="ECO:0000256" key="20">
    <source>
        <dbReference type="SAM" id="Phobius"/>
    </source>
</evidence>
<comment type="catalytic activity">
    <reaction evidence="3">
        <text>L-histidyl-glycine(out) = L-histidyl-glycine(in)</text>
        <dbReference type="Rhea" id="RHEA:79395"/>
        <dbReference type="ChEBI" id="CHEBI:229957"/>
    </reaction>
</comment>
<proteinExistence type="predicted"/>
<dbReference type="PANTHER" id="PTHR23512:SF12">
    <property type="entry name" value="TRANSPORTER, PUTATIVE (AFU_ORTHOLOGUE AFUA_4G00260)-RELATED"/>
    <property type="match status" value="1"/>
</dbReference>
<dbReference type="Proteomes" id="UP000193467">
    <property type="component" value="Unassembled WGS sequence"/>
</dbReference>
<feature type="transmembrane region" description="Helical" evidence="20">
    <location>
        <begin position="345"/>
        <end position="364"/>
    </location>
</feature>
<keyword evidence="20" id="KW-1133">Transmembrane helix</keyword>
<reference evidence="21 22" key="1">
    <citation type="submission" date="2016-07" db="EMBL/GenBank/DDBJ databases">
        <title>Pervasive Adenine N6-methylation of Active Genes in Fungi.</title>
        <authorList>
            <consortium name="DOE Joint Genome Institute"/>
            <person name="Mondo S.J."/>
            <person name="Dannebaum R.O."/>
            <person name="Kuo R.C."/>
            <person name="Labutti K."/>
            <person name="Haridas S."/>
            <person name="Kuo A."/>
            <person name="Salamov A."/>
            <person name="Ahrendt S.R."/>
            <person name="Lipzen A."/>
            <person name="Sullivan W."/>
            <person name="Andreopoulos W.B."/>
            <person name="Clum A."/>
            <person name="Lindquist E."/>
            <person name="Daum C."/>
            <person name="Ramamoorthy G.K."/>
            <person name="Gryganskyi A."/>
            <person name="Culley D."/>
            <person name="Magnuson J.K."/>
            <person name="James T.Y."/>
            <person name="O'Malley M.A."/>
            <person name="Stajich J.E."/>
            <person name="Spatafora J.W."/>
            <person name="Visel A."/>
            <person name="Grigoriev I.V."/>
        </authorList>
    </citation>
    <scope>NUCLEOTIDE SEQUENCE [LARGE SCALE GENOMIC DNA]</scope>
    <source>
        <strain evidence="21 22">62-1032</strain>
    </source>
</reference>
<keyword evidence="20" id="KW-0812">Transmembrane</keyword>
<evidence type="ECO:0000256" key="10">
    <source>
        <dbReference type="ARBA" id="ARBA00044900"/>
    </source>
</evidence>
<dbReference type="Pfam" id="PF07690">
    <property type="entry name" value="MFS_1"/>
    <property type="match status" value="2"/>
</dbReference>
<dbReference type="InterPro" id="IPR036259">
    <property type="entry name" value="MFS_trans_sf"/>
</dbReference>
<evidence type="ECO:0000256" key="9">
    <source>
        <dbReference type="ARBA" id="ARBA00044899"/>
    </source>
</evidence>
<comment type="catalytic activity">
    <reaction evidence="2">
        <text>L-lysyl-L-alanine(out) = L-lysyl-L-alanine(in)</text>
        <dbReference type="Rhea" id="RHEA:79399"/>
        <dbReference type="ChEBI" id="CHEBI:229954"/>
    </reaction>
</comment>
<comment type="subcellular location">
    <subcellularLocation>
        <location evidence="1">Membrane</location>
        <topology evidence="1">Multi-pass membrane protein</topology>
    </subcellularLocation>
</comment>
<evidence type="ECO:0000256" key="8">
    <source>
        <dbReference type="ARBA" id="ARBA00044898"/>
    </source>
</evidence>
<evidence type="ECO:0000256" key="15">
    <source>
        <dbReference type="ARBA" id="ARBA00044985"/>
    </source>
</evidence>
<feature type="transmembrane region" description="Helical" evidence="20">
    <location>
        <begin position="92"/>
        <end position="115"/>
    </location>
</feature>
<evidence type="ECO:0000256" key="12">
    <source>
        <dbReference type="ARBA" id="ARBA00044912"/>
    </source>
</evidence>
<comment type="function">
    <text evidence="17">Lysosomal dipeptide uniporter that selectively exports lysine, arginine or histidine-containing dipeptides with a net positive charge from the lysosome lumen into the cytosol. Could play a role in a specific type of protein O-glycosylation indirectly regulating macrophages migration and tissue invasion. Also essential for liver homeostasis.</text>
</comment>
<dbReference type="SUPFAM" id="SSF103473">
    <property type="entry name" value="MFS general substrate transporter"/>
    <property type="match status" value="1"/>
</dbReference>
<dbReference type="STRING" id="106004.A0A1Y2F9T3"/>
<sequence length="529" mass="57835">MATSAELAPQLPSATNEKARLGEDDGDGSSKATAELSSPHDEVDKETTIPWRYKGPALAMILLFNLSTYWFSSALGPLKTIIKKDLHIDNAAYGVLASSNHLVNTVVPLLSGVFIDYFGAEYCSLYASTIMLVGAVLSGAGAQKLSYPVLVTGEVIFGLGNITMQTSQLKLFSFWFFGKHLGFAFGLENAMNRIIVVIAKATAVPIRDGVGWTWVIWIPVFLSAFVLAVNITYVLWEKRIPAPYRSPSGRQLAKLTGAEGTLFTQILTSFKVVTKLPAFFWLLAVSQFFQNGVAQTYIQLQADMITQTRGTKLSTAGWMTAVGQAPIVFLSPMIGLAIDRWGCRMHYTPLAAFLFLLCFILMQWTQVNGIAMTVIQGLAISVNVTPMTISIPLLCSSLGHVGTGEGTYQAFINSGSVIVAAAAGAIQDRTPTGRDTYKNVLIFFIALKAFYFVLGCWYIWFDRYHLNGILTRSERAKVARDARLASGEETEKRARYRDALPGWTFLGIGVGVALIIVAWVVYLVYSQGS</sequence>
<dbReference type="GO" id="GO:0016020">
    <property type="term" value="C:membrane"/>
    <property type="evidence" value="ECO:0007669"/>
    <property type="project" value="UniProtKB-SubCell"/>
</dbReference>
<feature type="region of interest" description="Disordered" evidence="19">
    <location>
        <begin position="1"/>
        <end position="45"/>
    </location>
</feature>
<feature type="transmembrane region" description="Helical" evidence="20">
    <location>
        <begin position="55"/>
        <end position="72"/>
    </location>
</feature>
<feature type="transmembrane region" description="Helical" evidence="20">
    <location>
        <begin position="407"/>
        <end position="427"/>
    </location>
</feature>
<keyword evidence="22" id="KW-1185">Reference proteome</keyword>
<evidence type="ECO:0000256" key="7">
    <source>
        <dbReference type="ARBA" id="ARBA00044893"/>
    </source>
</evidence>
<evidence type="ECO:0000256" key="11">
    <source>
        <dbReference type="ARBA" id="ARBA00044903"/>
    </source>
</evidence>
<dbReference type="InterPro" id="IPR011701">
    <property type="entry name" value="MFS"/>
</dbReference>
<feature type="transmembrane region" description="Helical" evidence="20">
    <location>
        <begin position="502"/>
        <end position="525"/>
    </location>
</feature>
<evidence type="ECO:0000256" key="3">
    <source>
        <dbReference type="ARBA" id="ARBA00044878"/>
    </source>
</evidence>
<evidence type="ECO:0000256" key="14">
    <source>
        <dbReference type="ARBA" id="ARBA00044924"/>
    </source>
</evidence>
<comment type="subunit">
    <text evidence="18">Homodimer. Interacts with lysosomal protein GLMP (via lumenal domain); the interaction starts while both proteins are still in the endoplasmic reticulum and is required for stabilization of MFSD1 in lysosomes but has no direct effect on its targeting to lysosomes or transporter activity.</text>
</comment>
<keyword evidence="20" id="KW-0472">Membrane</keyword>
<feature type="transmembrane region" description="Helical" evidence="20">
    <location>
        <begin position="122"/>
        <end position="142"/>
    </location>
</feature>
<evidence type="ECO:0000256" key="16">
    <source>
        <dbReference type="ARBA" id="ARBA00045018"/>
    </source>
</evidence>
<evidence type="ECO:0000313" key="21">
    <source>
        <dbReference type="EMBL" id="ORY80661.1"/>
    </source>
</evidence>
<evidence type="ECO:0000256" key="5">
    <source>
        <dbReference type="ARBA" id="ARBA00044884"/>
    </source>
</evidence>
<comment type="catalytic activity">
    <reaction evidence="5">
        <text>L-alpha-aminoacyl-L-histidine(out) = L-alpha-aminoacyl-L-histidine(in)</text>
        <dbReference type="Rhea" id="RHEA:79375"/>
        <dbReference type="ChEBI" id="CHEBI:229967"/>
    </reaction>
</comment>
<dbReference type="InParanoid" id="A0A1Y2F9T3"/>
<comment type="catalytic activity">
    <reaction evidence="14">
        <text>L-lysyl-glycine(out) = L-lysyl-glycine(in)</text>
        <dbReference type="Rhea" id="RHEA:79407"/>
        <dbReference type="ChEBI" id="CHEBI:191202"/>
    </reaction>
</comment>
<comment type="catalytic activity">
    <reaction evidence="4">
        <text>L-alpha-aminoacyl-L-arginine(out) = L-alpha-aminoacyl-L-arginine(in)</text>
        <dbReference type="Rhea" id="RHEA:79367"/>
        <dbReference type="ChEBI" id="CHEBI:229968"/>
    </reaction>
</comment>
<evidence type="ECO:0000256" key="4">
    <source>
        <dbReference type="ARBA" id="ARBA00044881"/>
    </source>
</evidence>
<feature type="transmembrane region" description="Helical" evidence="20">
    <location>
        <begin position="370"/>
        <end position="395"/>
    </location>
</feature>
<feature type="transmembrane region" description="Helical" evidence="20">
    <location>
        <begin position="318"/>
        <end position="338"/>
    </location>
</feature>
<dbReference type="PANTHER" id="PTHR23512">
    <property type="entry name" value="MAJOR FACILITATOR SUPERFAMILY DOMAIN-CONTAINING PROTEIN 1"/>
    <property type="match status" value="1"/>
</dbReference>
<evidence type="ECO:0000256" key="2">
    <source>
        <dbReference type="ARBA" id="ARBA00044876"/>
    </source>
</evidence>
<comment type="catalytic activity">
    <reaction evidence="10">
        <text>L-lysyl-L-lysine(out) = L-lysyl-L-lysine(in)</text>
        <dbReference type="Rhea" id="RHEA:79403"/>
        <dbReference type="ChEBI" id="CHEBI:229956"/>
    </reaction>
</comment>
<evidence type="ECO:0000256" key="18">
    <source>
        <dbReference type="ARBA" id="ARBA00046376"/>
    </source>
</evidence>
<evidence type="ECO:0000256" key="6">
    <source>
        <dbReference type="ARBA" id="ARBA00044891"/>
    </source>
</evidence>
<dbReference type="Gene3D" id="1.20.1250.20">
    <property type="entry name" value="MFS general substrate transporter like domains"/>
    <property type="match status" value="2"/>
</dbReference>
<comment type="catalytic activity">
    <reaction evidence="6">
        <text>L-lysyl-L-alpha-amino acid(out) = L-lysyl-L-alpha-amino acid(in)</text>
        <dbReference type="Rhea" id="RHEA:79387"/>
        <dbReference type="ChEBI" id="CHEBI:229965"/>
    </reaction>
</comment>
<dbReference type="EMBL" id="MCGR01000024">
    <property type="protein sequence ID" value="ORY80661.1"/>
    <property type="molecule type" value="Genomic_DNA"/>
</dbReference>
<comment type="catalytic activity">
    <reaction evidence="11">
        <text>L-arginyl-glycine(out) = L-arginyl-glycine(in)</text>
        <dbReference type="Rhea" id="RHEA:79391"/>
        <dbReference type="ChEBI" id="CHEBI:229955"/>
    </reaction>
</comment>
<comment type="caution">
    <text evidence="21">The sequence shown here is derived from an EMBL/GenBank/DDBJ whole genome shotgun (WGS) entry which is preliminary data.</text>
</comment>
<comment type="catalytic activity">
    <reaction evidence="7">
        <text>L-alpha-aminoacyl-L-lysine(out) = L-alpha-aminoacyl-L-lysine(in)</text>
        <dbReference type="Rhea" id="RHEA:79383"/>
        <dbReference type="ChEBI" id="CHEBI:229966"/>
    </reaction>
</comment>
<evidence type="ECO:0000313" key="22">
    <source>
        <dbReference type="Proteomes" id="UP000193467"/>
    </source>
</evidence>